<sequence>MTTRSNKGRSSFGRHSPLAGNRYHRQDRDLERHVVRDRSPLRGESRRLLEDRIKEVLWKDDRRGRESFRDDFYTTNRTTEDPYMDVMQRRESGIYSETRLDPKEDVFKRTRASLPDDSLRDSFHDLPLSKSQKPTDCEIIVVHKQQRLYAEHVEARLKNLGMEVGIILLSDESKLAQTVKDLEKQGPVFVIVITPKHELSNTLTINILLGSPEEHHNMPLDDALKLVARNFHEYTLSLRFLNQKTEKKEPQVLTRRSPTPPDRDIGFLLNLLADGKHLTMRELDKIMKYIQDRKDKLAEIELGKLQRTGEIKPEPPIKLHGEQSQPITMEQQQKELQKRILNMINQGSVDAGFSNRGISSSSANQPPSNLKLDNPNLQKAVENFIQTSPDLSKTLMGTSIPTTNTTAVANTYTQQQTLKQSLQNSVTQSNVSANQSALMRNQSTLVSNPTSLVGNQSSLMGNVSSVVGNQSSLITNQPPLMGGLSSGSAVSQIMMGQNPMSFTRGQGMIPGGVGLVPQVVRHPLLGTLVGMTGSFLGRGRGTPGSRY</sequence>
<dbReference type="InterPro" id="IPR004154">
    <property type="entry name" value="Anticodon-bd"/>
</dbReference>
<dbReference type="InterPro" id="IPR036621">
    <property type="entry name" value="Anticodon-bd_dom_sf"/>
</dbReference>
<evidence type="ECO:0000313" key="5">
    <source>
        <dbReference type="RefSeq" id="XP_022244363.1"/>
    </source>
</evidence>
<reference evidence="4 5" key="1">
    <citation type="submission" date="2025-05" db="UniProtKB">
        <authorList>
            <consortium name="RefSeq"/>
        </authorList>
    </citation>
    <scope>IDENTIFICATION</scope>
    <source>
        <tissue evidence="4 5">Muscle</tissue>
    </source>
</reference>
<evidence type="ECO:0000313" key="4">
    <source>
        <dbReference type="RefSeq" id="XP_013776947.1"/>
    </source>
</evidence>
<accession>A0ABM1SL57</accession>
<dbReference type="Proteomes" id="UP000694941">
    <property type="component" value="Unplaced"/>
</dbReference>
<dbReference type="SUPFAM" id="SSF52954">
    <property type="entry name" value="Class II aaRS ABD-related"/>
    <property type="match status" value="1"/>
</dbReference>
<dbReference type="Pfam" id="PF03129">
    <property type="entry name" value="HGTP_anticodon"/>
    <property type="match status" value="1"/>
</dbReference>
<keyword evidence="3" id="KW-1185">Reference proteome</keyword>
<evidence type="ECO:0000259" key="2">
    <source>
        <dbReference type="Pfam" id="PF03129"/>
    </source>
</evidence>
<gene>
    <name evidence="4 5 6" type="primary">LOC106461650</name>
</gene>
<feature type="region of interest" description="Disordered" evidence="1">
    <location>
        <begin position="1"/>
        <end position="31"/>
    </location>
</feature>
<dbReference type="PANTHER" id="PTHR23295">
    <property type="entry name" value="NUCLEAR RECEPTOR COACTIVATOR 5-RELATED"/>
    <property type="match status" value="1"/>
</dbReference>
<organism evidence="3 5">
    <name type="scientific">Limulus polyphemus</name>
    <name type="common">Atlantic horseshoe crab</name>
    <dbReference type="NCBI Taxonomy" id="6850"/>
    <lineage>
        <taxon>Eukaryota</taxon>
        <taxon>Metazoa</taxon>
        <taxon>Ecdysozoa</taxon>
        <taxon>Arthropoda</taxon>
        <taxon>Chelicerata</taxon>
        <taxon>Merostomata</taxon>
        <taxon>Xiphosura</taxon>
        <taxon>Limulidae</taxon>
        <taxon>Limulus</taxon>
    </lineage>
</organism>
<evidence type="ECO:0000313" key="6">
    <source>
        <dbReference type="RefSeq" id="XP_022244364.1"/>
    </source>
</evidence>
<dbReference type="RefSeq" id="XP_013776947.1">
    <property type="nucleotide sequence ID" value="XM_013921493.2"/>
</dbReference>
<feature type="compositionally biased region" description="Polar residues" evidence="1">
    <location>
        <begin position="356"/>
        <end position="368"/>
    </location>
</feature>
<dbReference type="PANTHER" id="PTHR23295:SF6">
    <property type="entry name" value="NEOSIN, ISOFORM A"/>
    <property type="match status" value="1"/>
</dbReference>
<dbReference type="InterPro" id="IPR052600">
    <property type="entry name" value="Nuc_rcpt_coact/corep"/>
</dbReference>
<proteinExistence type="predicted"/>
<evidence type="ECO:0000313" key="3">
    <source>
        <dbReference type="Proteomes" id="UP000694941"/>
    </source>
</evidence>
<dbReference type="Gene3D" id="3.40.50.800">
    <property type="entry name" value="Anticodon-binding domain"/>
    <property type="match status" value="1"/>
</dbReference>
<name>A0ABM1SL57_LIMPO</name>
<dbReference type="GeneID" id="106461650"/>
<dbReference type="RefSeq" id="XP_022244363.1">
    <property type="nucleotide sequence ID" value="XM_022388655.1"/>
</dbReference>
<feature type="domain" description="Anticodon-binding" evidence="2">
    <location>
        <begin position="137"/>
        <end position="228"/>
    </location>
</feature>
<evidence type="ECO:0000256" key="1">
    <source>
        <dbReference type="SAM" id="MobiDB-lite"/>
    </source>
</evidence>
<feature type="region of interest" description="Disordered" evidence="1">
    <location>
        <begin position="352"/>
        <end position="371"/>
    </location>
</feature>
<dbReference type="RefSeq" id="XP_022244364.1">
    <property type="nucleotide sequence ID" value="XM_022388656.1"/>
</dbReference>
<protein>
    <submittedName>
        <fullName evidence="4 5">Nuclear receptor coactivator 5-like</fullName>
    </submittedName>
</protein>